<evidence type="ECO:0000313" key="3">
    <source>
        <dbReference type="Proteomes" id="UP000245921"/>
    </source>
</evidence>
<dbReference type="GO" id="GO:0015888">
    <property type="term" value="P:thiamine transport"/>
    <property type="evidence" value="ECO:0007669"/>
    <property type="project" value="InterPro"/>
</dbReference>
<accession>A0AA45C7E6</accession>
<dbReference type="CDD" id="cd13545">
    <property type="entry name" value="PBP2_TbpA"/>
    <property type="match status" value="1"/>
</dbReference>
<keyword evidence="3" id="KW-1185">Reference proteome</keyword>
<dbReference type="NCBIfam" id="TIGR01254">
    <property type="entry name" value="sfuA"/>
    <property type="match status" value="1"/>
</dbReference>
<sequence length="325" mass="37788">MKKLGLLFMTVILLGVITFSNGLTIYTYESMSWIEDNLVQKFEKKYNTNIRVIKLGDAGGIVSRLILEQRNPKADLVIGLDQSLAVKALEEDLLVPYKSKNLSKIKDKNLLFDKNYYLTPFDYGAIAFIYDPEKIDQELKTFEDLKKMNKSIIIQNPSMSSTAQSLLLWTIAIYGENWKEFWKSFKNSILTVTPGWSESFAKFEAGEAPMMLSYATDGAYSYEYYKQVKYKEFIPEEGGYVQIEAAGIVNKTKNRDLAEKFIDFMLEEEFQKEIPLNNWMFPVINTEMPESFKYAKEPNKILSIDSKQISENLDKWLKEWEEIMY</sequence>
<name>A0AA45C7E6_9BACT</name>
<dbReference type="InterPro" id="IPR005948">
    <property type="entry name" value="ThiB-like"/>
</dbReference>
<protein>
    <submittedName>
        <fullName evidence="2">Thiamine transport system substrate-binding protein</fullName>
    </submittedName>
</protein>
<keyword evidence="1" id="KW-0732">Signal</keyword>
<dbReference type="Gene3D" id="3.40.190.10">
    <property type="entry name" value="Periplasmic binding protein-like II"/>
    <property type="match status" value="2"/>
</dbReference>
<dbReference type="InterPro" id="IPR006059">
    <property type="entry name" value="SBP"/>
</dbReference>
<dbReference type="EMBL" id="QGGI01000006">
    <property type="protein sequence ID" value="PWJ95248.1"/>
    <property type="molecule type" value="Genomic_DNA"/>
</dbReference>
<dbReference type="GO" id="GO:0030975">
    <property type="term" value="F:thiamine binding"/>
    <property type="evidence" value="ECO:0007669"/>
    <property type="project" value="InterPro"/>
</dbReference>
<organism evidence="2 3">
    <name type="scientific">Oceanotoga teriensis</name>
    <dbReference type="NCBI Taxonomy" id="515440"/>
    <lineage>
        <taxon>Bacteria</taxon>
        <taxon>Thermotogati</taxon>
        <taxon>Thermotogota</taxon>
        <taxon>Thermotogae</taxon>
        <taxon>Petrotogales</taxon>
        <taxon>Petrotogaceae</taxon>
        <taxon>Oceanotoga</taxon>
    </lineage>
</organism>
<proteinExistence type="predicted"/>
<dbReference type="SUPFAM" id="SSF53850">
    <property type="entry name" value="Periplasmic binding protein-like II"/>
    <property type="match status" value="1"/>
</dbReference>
<evidence type="ECO:0000256" key="1">
    <source>
        <dbReference type="ARBA" id="ARBA00022729"/>
    </source>
</evidence>
<dbReference type="PANTHER" id="PTHR30006:SF2">
    <property type="entry name" value="ABC TRANSPORTER SUBSTRATE-BINDING PROTEIN"/>
    <property type="match status" value="1"/>
</dbReference>
<reference evidence="2 3" key="1">
    <citation type="submission" date="2018-05" db="EMBL/GenBank/DDBJ databases">
        <title>Genomic Encyclopedia of Type Strains, Phase IV (KMG-IV): sequencing the most valuable type-strain genomes for metagenomic binning, comparative biology and taxonomic classification.</title>
        <authorList>
            <person name="Goeker M."/>
        </authorList>
    </citation>
    <scope>NUCLEOTIDE SEQUENCE [LARGE SCALE GENOMIC DNA]</scope>
    <source>
        <strain evidence="2 3">DSM 24906</strain>
    </source>
</reference>
<dbReference type="RefSeq" id="WP_109604499.1">
    <property type="nucleotide sequence ID" value="NZ_QGGI01000006.1"/>
</dbReference>
<comment type="caution">
    <text evidence="2">The sequence shown here is derived from an EMBL/GenBank/DDBJ whole genome shotgun (WGS) entry which is preliminary data.</text>
</comment>
<dbReference type="Proteomes" id="UP000245921">
    <property type="component" value="Unassembled WGS sequence"/>
</dbReference>
<dbReference type="PANTHER" id="PTHR30006">
    <property type="entry name" value="THIAMINE-BINDING PERIPLASMIC PROTEIN-RELATED"/>
    <property type="match status" value="1"/>
</dbReference>
<dbReference type="Pfam" id="PF01547">
    <property type="entry name" value="SBP_bac_1"/>
    <property type="match status" value="1"/>
</dbReference>
<dbReference type="AlphaFoldDB" id="A0AA45C7E6"/>
<gene>
    <name evidence="2" type="ORF">C7380_10656</name>
</gene>
<evidence type="ECO:0000313" key="2">
    <source>
        <dbReference type="EMBL" id="PWJ95248.1"/>
    </source>
</evidence>